<sequence length="56" mass="6618">MEKSILLTLLLIVISLGKKGKRCIIRWCEYFPSVKCNLKNDLSIWTVKFVEEKLYL</sequence>
<dbReference type="Proteomes" id="UP001596020">
    <property type="component" value="Unassembled WGS sequence"/>
</dbReference>
<dbReference type="RefSeq" id="WP_380078716.1">
    <property type="nucleotide sequence ID" value="NZ_JBHSGO010000168.1"/>
</dbReference>
<keyword evidence="2" id="KW-1185">Reference proteome</keyword>
<dbReference type="EMBL" id="JBHSGO010000168">
    <property type="protein sequence ID" value="MFC4666039.1"/>
    <property type="molecule type" value="Genomic_DNA"/>
</dbReference>
<organism evidence="1 2">
    <name type="scientific">Falsiporphyromonas endometrii</name>
    <dbReference type="NCBI Taxonomy" id="1387297"/>
    <lineage>
        <taxon>Bacteria</taxon>
        <taxon>Pseudomonadati</taxon>
        <taxon>Bacteroidota</taxon>
        <taxon>Bacteroidia</taxon>
        <taxon>Bacteroidales</taxon>
        <taxon>Porphyromonadaceae</taxon>
        <taxon>Falsiporphyromonas</taxon>
    </lineage>
</organism>
<reference evidence="2" key="1">
    <citation type="journal article" date="2019" name="Int. J. Syst. Evol. Microbiol.">
        <title>The Global Catalogue of Microorganisms (GCM) 10K type strain sequencing project: providing services to taxonomists for standard genome sequencing and annotation.</title>
        <authorList>
            <consortium name="The Broad Institute Genomics Platform"/>
            <consortium name="The Broad Institute Genome Sequencing Center for Infectious Disease"/>
            <person name="Wu L."/>
            <person name="Ma J."/>
        </authorList>
    </citation>
    <scope>NUCLEOTIDE SEQUENCE [LARGE SCALE GENOMIC DNA]</scope>
    <source>
        <strain evidence="2">CGMCC 4.7357</strain>
    </source>
</reference>
<comment type="caution">
    <text evidence="1">The sequence shown here is derived from an EMBL/GenBank/DDBJ whole genome shotgun (WGS) entry which is preliminary data.</text>
</comment>
<gene>
    <name evidence="1" type="ORF">ACFO3G_05425</name>
</gene>
<name>A0ABV9K7W3_9PORP</name>
<proteinExistence type="predicted"/>
<accession>A0ABV9K7W3</accession>
<evidence type="ECO:0000313" key="2">
    <source>
        <dbReference type="Proteomes" id="UP001596020"/>
    </source>
</evidence>
<evidence type="ECO:0000313" key="1">
    <source>
        <dbReference type="EMBL" id="MFC4666039.1"/>
    </source>
</evidence>
<protein>
    <submittedName>
        <fullName evidence="1">Uncharacterized protein</fullName>
    </submittedName>
</protein>